<accession>A0ACC0WAW7</accession>
<dbReference type="Proteomes" id="UP001163321">
    <property type="component" value="Chromosome 3"/>
</dbReference>
<keyword evidence="2" id="KW-1185">Reference proteome</keyword>
<name>A0ACC0WAW7_9STRA</name>
<reference evidence="1 2" key="1">
    <citation type="journal article" date="2022" name="bioRxiv">
        <title>The genome of the oomycete Peronosclerospora sorghi, a cosmopolitan pathogen of maize and sorghum, is inflated with dispersed pseudogenes.</title>
        <authorList>
            <person name="Fletcher K."/>
            <person name="Martin F."/>
            <person name="Isakeit T."/>
            <person name="Cavanaugh K."/>
            <person name="Magill C."/>
            <person name="Michelmore R."/>
        </authorList>
    </citation>
    <scope>NUCLEOTIDE SEQUENCE [LARGE SCALE GENOMIC DNA]</scope>
    <source>
        <strain evidence="1">P6</strain>
    </source>
</reference>
<comment type="caution">
    <text evidence="1">The sequence shown here is derived from an EMBL/GenBank/DDBJ whole genome shotgun (WGS) entry which is preliminary data.</text>
</comment>
<sequence>MCDCEDRDVSRASTTRRESAYEMITVDHALELVLEHSQPLETERVPVSDALGVVLAEAILSPEPVPPFRASLMDGYAVVAADGVGTFPVLERIRAGDVPTQALQSGHVAYITTGAAVPDGADAVVKVEDTQSSHDEVDDDVETVVTIRRAVTPGTNIRSMGSDIASGQVLVPAHTRVTAAEMGLLATVGQQHVVAFRSPLVGVLSTGNELVQDGAASCTDGKPRTIRDCNRPMLLALLQQWHVRTLDLGTCRDADDALAPCLASALAQVDVLLTTGGVSMGEHDRVKPLLARLGRVHFGRVRMKPGKPTTFATVQVHGTTKRLFALPGNPVSAFTTCHVLVRPALERLRGVPRTQCALPQLHAVLTHAVRLDPERPEFHRAQVVYDATQRHFVATSTGAQASSRLLSCRDANALLCLATGTHVDAGHVVPALLLDTSGIRTTTVGRSTRPTPSRATTSTVFRAGLLTISDRVFAGDAVDTSGPTMAALLAQVEHVEFEIVASTVVPDDVAAIQSVVTTWADAHAVDVLLTSGGTGLSPRDVTPEAIDAVLDKRLPGFPLAMLAHARTLTDRAILARPVAGVRRQTLILTFPGSPRAVTENFQAIATVLPHALHLVRDVAHEHHRPSAEERREHGP</sequence>
<protein>
    <submittedName>
        <fullName evidence="1">Uncharacterized protein</fullName>
    </submittedName>
</protein>
<gene>
    <name evidence="1" type="ORF">PsorP6_007324</name>
</gene>
<dbReference type="EMBL" id="CM047582">
    <property type="protein sequence ID" value="KAI9915244.1"/>
    <property type="molecule type" value="Genomic_DNA"/>
</dbReference>
<evidence type="ECO:0000313" key="1">
    <source>
        <dbReference type="EMBL" id="KAI9915244.1"/>
    </source>
</evidence>
<proteinExistence type="predicted"/>
<evidence type="ECO:0000313" key="2">
    <source>
        <dbReference type="Proteomes" id="UP001163321"/>
    </source>
</evidence>
<organism evidence="1 2">
    <name type="scientific">Peronosclerospora sorghi</name>
    <dbReference type="NCBI Taxonomy" id="230839"/>
    <lineage>
        <taxon>Eukaryota</taxon>
        <taxon>Sar</taxon>
        <taxon>Stramenopiles</taxon>
        <taxon>Oomycota</taxon>
        <taxon>Peronosporomycetes</taxon>
        <taxon>Peronosporales</taxon>
        <taxon>Peronosporaceae</taxon>
        <taxon>Peronosclerospora</taxon>
    </lineage>
</organism>